<dbReference type="InterPro" id="IPR053714">
    <property type="entry name" value="Iso_Racemase_Enz_sf"/>
</dbReference>
<dbReference type="OrthoDB" id="9791723at2"/>
<evidence type="ECO:0000256" key="1">
    <source>
        <dbReference type="ARBA" id="ARBA00038414"/>
    </source>
</evidence>
<evidence type="ECO:0000313" key="3">
    <source>
        <dbReference type="Proteomes" id="UP000318405"/>
    </source>
</evidence>
<dbReference type="InterPro" id="IPR015942">
    <property type="entry name" value="Asp/Glu/hydantoin_racemase"/>
</dbReference>
<keyword evidence="3" id="KW-1185">Reference proteome</keyword>
<accession>A0A556ARH1</accession>
<comment type="similarity">
    <text evidence="1">Belongs to the HyuE racemase family.</text>
</comment>
<dbReference type="AlphaFoldDB" id="A0A556ARH1"/>
<dbReference type="RefSeq" id="WP_143948242.1">
    <property type="nucleotide sequence ID" value="NZ_BAABMB010000002.1"/>
</dbReference>
<dbReference type="InterPro" id="IPR052186">
    <property type="entry name" value="Hydantoin_racemase-like"/>
</dbReference>
<gene>
    <name evidence="2" type="ORF">FOZ76_10665</name>
</gene>
<protein>
    <submittedName>
        <fullName evidence="2">Hydantoin racemase</fullName>
    </submittedName>
</protein>
<dbReference type="Gene3D" id="3.40.50.12500">
    <property type="match status" value="1"/>
</dbReference>
<sequence>MRLLLVNPNTTAAVTGTVMRAAAAVAAAHTELVGVTGGFGPAVIGSRAEEALAQHSVLQLVADHAAGCDAVVLAVSLDTGLWACRELLDIPVIGMTEAGLLMGCTVGTRLGIVTFEHRMQAFYRDLAERHGMASRLAGVATLPVPAERIFDDPQGVHGEIVAACNRLVEQHDAQAVLLAGAVLAGLQPALQADVPVPLLDGVACAVLLAEARATLRLPKARAGSLSPTGGRRVHGVSPALTRLFAGQP</sequence>
<dbReference type="GO" id="GO:0047661">
    <property type="term" value="F:amino-acid racemase activity"/>
    <property type="evidence" value="ECO:0007669"/>
    <property type="project" value="InterPro"/>
</dbReference>
<comment type="caution">
    <text evidence="2">The sequence shown here is derived from an EMBL/GenBank/DDBJ whole genome shotgun (WGS) entry which is preliminary data.</text>
</comment>
<dbReference type="EMBL" id="VLTJ01000021">
    <property type="protein sequence ID" value="TSH95551.1"/>
    <property type="molecule type" value="Genomic_DNA"/>
</dbReference>
<evidence type="ECO:0000313" key="2">
    <source>
        <dbReference type="EMBL" id="TSH95551.1"/>
    </source>
</evidence>
<dbReference type="Pfam" id="PF01177">
    <property type="entry name" value="Asp_Glu_race"/>
    <property type="match status" value="1"/>
</dbReference>
<dbReference type="PANTHER" id="PTHR28047:SF5">
    <property type="entry name" value="PROTEIN DCG1"/>
    <property type="match status" value="1"/>
</dbReference>
<reference evidence="2 3" key="1">
    <citation type="submission" date="2019-07" db="EMBL/GenBank/DDBJ databases">
        <title>Qingshengfaniella alkalisoli gen. nov., sp. nov., isolated from saline soil.</title>
        <authorList>
            <person name="Xu L."/>
            <person name="Huang X.-X."/>
            <person name="Sun J.-Q."/>
        </authorList>
    </citation>
    <scope>NUCLEOTIDE SEQUENCE [LARGE SCALE GENOMIC DNA]</scope>
    <source>
        <strain evidence="2 3">DSM 27279</strain>
    </source>
</reference>
<dbReference type="Proteomes" id="UP000318405">
    <property type="component" value="Unassembled WGS sequence"/>
</dbReference>
<organism evidence="2 3">
    <name type="scientific">Verticiella sediminum</name>
    <dbReference type="NCBI Taxonomy" id="1247510"/>
    <lineage>
        <taxon>Bacteria</taxon>
        <taxon>Pseudomonadati</taxon>
        <taxon>Pseudomonadota</taxon>
        <taxon>Betaproteobacteria</taxon>
        <taxon>Burkholderiales</taxon>
        <taxon>Alcaligenaceae</taxon>
        <taxon>Verticiella</taxon>
    </lineage>
</organism>
<dbReference type="PANTHER" id="PTHR28047">
    <property type="entry name" value="PROTEIN DCG1"/>
    <property type="match status" value="1"/>
</dbReference>
<name>A0A556ARH1_9BURK</name>
<proteinExistence type="inferred from homology"/>